<evidence type="ECO:0000259" key="3">
    <source>
        <dbReference type="PROSITE" id="PS50883"/>
    </source>
</evidence>
<sequence>MGEQLLSILIIDDDEDDVLIARDLLGDIVGTSYRVDWSYDYQEALGKLLSNEADACLLDYRLGSRTGLELLREAVAGGCEIPIIFLTGQSDREIDLEAMEAGASDYLVKSQLNAPLLERSIRYAIERARSERRLAHLAQYDHLTGLPNRSLLQDRLSQSLALAMRQKQSLAVLFLDLDRFKIINDTLGHSAGDTLLKSVAERLSYCLDMNETGLAQGGGYLREIADRLSNNLRRSDTVARLGGDEFVVVLSSIAREEDAALVARRILGEIRRPIRLGDREIYMTASIGISLAPTDGTSVEDLIRHADVAMYQAKEHGGNTYQFFSKEMNERALDRLNFESRLLRGLENREFHLHYQPKFSVRTGQISGMEALLRWTPEDGPPVSPAKFIPILEEIGMIETVGTWVLSQACRDLHAWMASGCPAIPVAVNISGAQMKKKDFVDTVAGVLRETLIEPELLELELTESILMHNVDETVRTLKQLTRLGVSVSIDDFGTGYSSLSYLKNFPVKKLKIDSSFIRNIGKDKGDEAIAKSIVDLAKHLGMSVVAEGIETLEQLDFVRRLQCEEAQGFHLGKPAPLEQLLSICREVKDSRSG</sequence>
<dbReference type="PROSITE" id="PS50883">
    <property type="entry name" value="EAL"/>
    <property type="match status" value="1"/>
</dbReference>
<feature type="domain" description="GGDEF" evidence="4">
    <location>
        <begin position="168"/>
        <end position="326"/>
    </location>
</feature>
<dbReference type="PROSITE" id="PS50887">
    <property type="entry name" value="GGDEF"/>
    <property type="match status" value="1"/>
</dbReference>
<evidence type="ECO:0000313" key="6">
    <source>
        <dbReference type="Proteomes" id="UP000324159"/>
    </source>
</evidence>
<dbReference type="Gene3D" id="3.40.50.2300">
    <property type="match status" value="1"/>
</dbReference>
<dbReference type="SMART" id="SM00448">
    <property type="entry name" value="REC"/>
    <property type="match status" value="1"/>
</dbReference>
<comment type="caution">
    <text evidence="5">The sequence shown here is derived from an EMBL/GenBank/DDBJ whole genome shotgun (WGS) entry which is preliminary data.</text>
</comment>
<dbReference type="SMART" id="SM00267">
    <property type="entry name" value="GGDEF"/>
    <property type="match status" value="1"/>
</dbReference>
<dbReference type="Gene3D" id="3.20.20.450">
    <property type="entry name" value="EAL domain"/>
    <property type="match status" value="1"/>
</dbReference>
<dbReference type="InterPro" id="IPR035919">
    <property type="entry name" value="EAL_sf"/>
</dbReference>
<keyword evidence="1" id="KW-0597">Phosphoprotein</keyword>
<evidence type="ECO:0000256" key="1">
    <source>
        <dbReference type="PROSITE-ProRule" id="PRU00169"/>
    </source>
</evidence>
<dbReference type="SMART" id="SM00052">
    <property type="entry name" value="EAL"/>
    <property type="match status" value="1"/>
</dbReference>
<dbReference type="PANTHER" id="PTHR44757">
    <property type="entry name" value="DIGUANYLATE CYCLASE DGCP"/>
    <property type="match status" value="1"/>
</dbReference>
<dbReference type="InterPro" id="IPR052155">
    <property type="entry name" value="Biofilm_reg_signaling"/>
</dbReference>
<dbReference type="OrthoDB" id="9777298at2"/>
<dbReference type="Pfam" id="PF00563">
    <property type="entry name" value="EAL"/>
    <property type="match status" value="1"/>
</dbReference>
<dbReference type="InterPro" id="IPR000160">
    <property type="entry name" value="GGDEF_dom"/>
</dbReference>
<dbReference type="InterPro" id="IPR001789">
    <property type="entry name" value="Sig_transdc_resp-reg_receiver"/>
</dbReference>
<feature type="domain" description="Response regulatory" evidence="2">
    <location>
        <begin position="7"/>
        <end position="124"/>
    </location>
</feature>
<gene>
    <name evidence="5" type="ORF">EDC39_10423</name>
</gene>
<dbReference type="EMBL" id="VNIB01000004">
    <property type="protein sequence ID" value="TYO98900.1"/>
    <property type="molecule type" value="Genomic_DNA"/>
</dbReference>
<dbReference type="SUPFAM" id="SSF141868">
    <property type="entry name" value="EAL domain-like"/>
    <property type="match status" value="1"/>
</dbReference>
<feature type="modified residue" description="4-aspartylphosphate" evidence="1">
    <location>
        <position position="59"/>
    </location>
</feature>
<dbReference type="InterPro" id="IPR011006">
    <property type="entry name" value="CheY-like_superfamily"/>
</dbReference>
<evidence type="ECO:0000259" key="2">
    <source>
        <dbReference type="PROSITE" id="PS50110"/>
    </source>
</evidence>
<accession>A0A5D3WMU1</accession>
<dbReference type="CDD" id="cd01949">
    <property type="entry name" value="GGDEF"/>
    <property type="match status" value="1"/>
</dbReference>
<dbReference type="SUPFAM" id="SSF52172">
    <property type="entry name" value="CheY-like"/>
    <property type="match status" value="1"/>
</dbReference>
<proteinExistence type="predicted"/>
<dbReference type="GO" id="GO:0000160">
    <property type="term" value="P:phosphorelay signal transduction system"/>
    <property type="evidence" value="ECO:0007669"/>
    <property type="project" value="InterPro"/>
</dbReference>
<dbReference type="Proteomes" id="UP000324159">
    <property type="component" value="Unassembled WGS sequence"/>
</dbReference>
<dbReference type="Gene3D" id="3.30.70.270">
    <property type="match status" value="2"/>
</dbReference>
<dbReference type="PROSITE" id="PS50110">
    <property type="entry name" value="RESPONSE_REGULATORY"/>
    <property type="match status" value="1"/>
</dbReference>
<dbReference type="InterPro" id="IPR001633">
    <property type="entry name" value="EAL_dom"/>
</dbReference>
<organism evidence="5 6">
    <name type="scientific">Geothermobacter ehrlichii</name>
    <dbReference type="NCBI Taxonomy" id="213224"/>
    <lineage>
        <taxon>Bacteria</taxon>
        <taxon>Pseudomonadati</taxon>
        <taxon>Thermodesulfobacteriota</taxon>
        <taxon>Desulfuromonadia</taxon>
        <taxon>Desulfuromonadales</taxon>
        <taxon>Geothermobacteraceae</taxon>
        <taxon>Geothermobacter</taxon>
    </lineage>
</organism>
<dbReference type="PANTHER" id="PTHR44757:SF2">
    <property type="entry name" value="BIOFILM ARCHITECTURE MAINTENANCE PROTEIN MBAA"/>
    <property type="match status" value="1"/>
</dbReference>
<protein>
    <submittedName>
        <fullName evidence="5">Diguanylate cyclase (GGDEF)-like protein</fullName>
    </submittedName>
</protein>
<dbReference type="InterPro" id="IPR043128">
    <property type="entry name" value="Rev_trsase/Diguanyl_cyclase"/>
</dbReference>
<name>A0A5D3WMU1_9BACT</name>
<dbReference type="CDD" id="cd00156">
    <property type="entry name" value="REC"/>
    <property type="match status" value="1"/>
</dbReference>
<keyword evidence="6" id="KW-1185">Reference proteome</keyword>
<dbReference type="InterPro" id="IPR029787">
    <property type="entry name" value="Nucleotide_cyclase"/>
</dbReference>
<feature type="domain" description="EAL" evidence="3">
    <location>
        <begin position="335"/>
        <end position="589"/>
    </location>
</feature>
<dbReference type="Pfam" id="PF00990">
    <property type="entry name" value="GGDEF"/>
    <property type="match status" value="2"/>
</dbReference>
<evidence type="ECO:0000313" key="5">
    <source>
        <dbReference type="EMBL" id="TYO98900.1"/>
    </source>
</evidence>
<evidence type="ECO:0000259" key="4">
    <source>
        <dbReference type="PROSITE" id="PS50887"/>
    </source>
</evidence>
<dbReference type="SUPFAM" id="SSF55073">
    <property type="entry name" value="Nucleotide cyclase"/>
    <property type="match status" value="2"/>
</dbReference>
<dbReference type="NCBIfam" id="TIGR00254">
    <property type="entry name" value="GGDEF"/>
    <property type="match status" value="2"/>
</dbReference>
<dbReference type="RefSeq" id="WP_148895371.1">
    <property type="nucleotide sequence ID" value="NZ_VNIB01000004.1"/>
</dbReference>
<dbReference type="AlphaFoldDB" id="A0A5D3WMU1"/>
<dbReference type="CDD" id="cd01948">
    <property type="entry name" value="EAL"/>
    <property type="match status" value="1"/>
</dbReference>
<reference evidence="5 6" key="1">
    <citation type="submission" date="2019-07" db="EMBL/GenBank/DDBJ databases">
        <title>Genomic Encyclopedia of Type Strains, Phase IV (KMG-IV): sequencing the most valuable type-strain genomes for metagenomic binning, comparative biology and taxonomic classification.</title>
        <authorList>
            <person name="Goeker M."/>
        </authorList>
    </citation>
    <scope>NUCLEOTIDE SEQUENCE [LARGE SCALE GENOMIC DNA]</scope>
    <source>
        <strain evidence="5 6">SS015</strain>
    </source>
</reference>
<dbReference type="Pfam" id="PF00072">
    <property type="entry name" value="Response_reg"/>
    <property type="match status" value="1"/>
</dbReference>